<proteinExistence type="inferred from homology"/>
<dbReference type="PANTHER" id="PTHR48090:SF10">
    <property type="entry name" value="GLUCOSYL-3-PHOSPHOGLYCERATE SYNTHASE"/>
    <property type="match status" value="1"/>
</dbReference>
<dbReference type="CDD" id="cd04179">
    <property type="entry name" value="DPM_DPG-synthase_like"/>
    <property type="match status" value="1"/>
</dbReference>
<feature type="domain" description="Glycosyltransferase 2-like" evidence="7">
    <location>
        <begin position="7"/>
        <end position="122"/>
    </location>
</feature>
<reference evidence="8 9" key="1">
    <citation type="journal article" date="2015" name="Nature">
        <title>rRNA introns, odd ribosomes, and small enigmatic genomes across a large radiation of phyla.</title>
        <authorList>
            <person name="Brown C.T."/>
            <person name="Hug L.A."/>
            <person name="Thomas B.C."/>
            <person name="Sharon I."/>
            <person name="Castelle C.J."/>
            <person name="Singh A."/>
            <person name="Wilkins M.J."/>
            <person name="Williams K.H."/>
            <person name="Banfield J.F."/>
        </authorList>
    </citation>
    <scope>NUCLEOTIDE SEQUENCE [LARGE SCALE GENOMIC DNA]</scope>
</reference>
<gene>
    <name evidence="8" type="ORF">UX45_C0002G0066</name>
</gene>
<dbReference type="InterPro" id="IPR050256">
    <property type="entry name" value="Glycosyltransferase_2"/>
</dbReference>
<evidence type="ECO:0000256" key="6">
    <source>
        <dbReference type="SAM" id="Phobius"/>
    </source>
</evidence>
<dbReference type="AlphaFoldDB" id="A0A0G1PN95"/>
<accession>A0A0G1PN95</accession>
<evidence type="ECO:0000259" key="7">
    <source>
        <dbReference type="Pfam" id="PF00535"/>
    </source>
</evidence>
<keyword evidence="6" id="KW-1133">Transmembrane helix</keyword>
<keyword evidence="3" id="KW-0328">Glycosyltransferase</keyword>
<keyword evidence="4 8" id="KW-0808">Transferase</keyword>
<evidence type="ECO:0000313" key="8">
    <source>
        <dbReference type="EMBL" id="KKU34269.1"/>
    </source>
</evidence>
<dbReference type="EMBL" id="LCMG01000002">
    <property type="protein sequence ID" value="KKU34269.1"/>
    <property type="molecule type" value="Genomic_DNA"/>
</dbReference>
<dbReference type="InterPro" id="IPR029044">
    <property type="entry name" value="Nucleotide-diphossugar_trans"/>
</dbReference>
<dbReference type="SUPFAM" id="SSF53448">
    <property type="entry name" value="Nucleotide-diphospho-sugar transferases"/>
    <property type="match status" value="1"/>
</dbReference>
<organism evidence="8 9">
    <name type="scientific">Candidatus Uhrbacteria bacterium GW2011_GWF2_46_218</name>
    <dbReference type="NCBI Taxonomy" id="1619001"/>
    <lineage>
        <taxon>Bacteria</taxon>
        <taxon>Candidatus Uhriibacteriota</taxon>
    </lineage>
</organism>
<comment type="similarity">
    <text evidence="2">Belongs to the glycosyltransferase 2 family.</text>
</comment>
<evidence type="ECO:0000256" key="3">
    <source>
        <dbReference type="ARBA" id="ARBA00022676"/>
    </source>
</evidence>
<comment type="caution">
    <text evidence="8">The sequence shown here is derived from an EMBL/GenBank/DDBJ whole genome shotgun (WGS) entry which is preliminary data.</text>
</comment>
<name>A0A0G1PN95_9BACT</name>
<dbReference type="Pfam" id="PF00535">
    <property type="entry name" value="Glycos_transf_2"/>
    <property type="match status" value="1"/>
</dbReference>
<evidence type="ECO:0000256" key="5">
    <source>
        <dbReference type="ARBA" id="ARBA00022842"/>
    </source>
</evidence>
<feature type="transmembrane region" description="Helical" evidence="6">
    <location>
        <begin position="194"/>
        <end position="212"/>
    </location>
</feature>
<dbReference type="InterPro" id="IPR001173">
    <property type="entry name" value="Glyco_trans_2-like"/>
</dbReference>
<keyword evidence="6" id="KW-0812">Transmembrane</keyword>
<sequence length="218" mass="24513">MVNVAAIVPAYNEAQTIKEVVRVLRVSSLLSEVIVVSDGSTDMTASYARESGATVYELPHNRGKGGAMRYGVTKTKAEIIIFFDADLIGLTVEHIEQLVRPVLEGSLAMCVGLRDRGVWFRILGPRLPLISGERAMKREVIEQIPERFLRRFMVEASINYFCRTRAYAYGTVFLSSLTIRRKCQKVGILHGVKGYLLMIGQIIFAMVTVRLARIFHQF</sequence>
<protein>
    <submittedName>
        <fullName evidence="8">Glycosyl transferase family 2</fullName>
    </submittedName>
</protein>
<keyword evidence="6" id="KW-0472">Membrane</keyword>
<evidence type="ECO:0000256" key="2">
    <source>
        <dbReference type="ARBA" id="ARBA00006739"/>
    </source>
</evidence>
<dbReference type="Proteomes" id="UP000034705">
    <property type="component" value="Unassembled WGS sequence"/>
</dbReference>
<evidence type="ECO:0000313" key="9">
    <source>
        <dbReference type="Proteomes" id="UP000034705"/>
    </source>
</evidence>
<comment type="cofactor">
    <cofactor evidence="1">
        <name>Mg(2+)</name>
        <dbReference type="ChEBI" id="CHEBI:18420"/>
    </cofactor>
</comment>
<evidence type="ECO:0000256" key="1">
    <source>
        <dbReference type="ARBA" id="ARBA00001946"/>
    </source>
</evidence>
<evidence type="ECO:0000256" key="4">
    <source>
        <dbReference type="ARBA" id="ARBA00022679"/>
    </source>
</evidence>
<dbReference type="Gene3D" id="3.90.550.10">
    <property type="entry name" value="Spore Coat Polysaccharide Biosynthesis Protein SpsA, Chain A"/>
    <property type="match status" value="1"/>
</dbReference>
<dbReference type="GO" id="GO:0016757">
    <property type="term" value="F:glycosyltransferase activity"/>
    <property type="evidence" value="ECO:0007669"/>
    <property type="project" value="UniProtKB-KW"/>
</dbReference>
<dbReference type="PANTHER" id="PTHR48090">
    <property type="entry name" value="UNDECAPRENYL-PHOSPHATE 4-DEOXY-4-FORMAMIDO-L-ARABINOSE TRANSFERASE-RELATED"/>
    <property type="match status" value="1"/>
</dbReference>
<keyword evidence="5" id="KW-0460">Magnesium</keyword>